<reference evidence="1 2" key="1">
    <citation type="journal article" date="2001" name="Arch. Virol.">
        <title>Isolation and characterization of an endogenous cytomegalovirus (BaCMV) from baboons.</title>
        <authorList>
            <person name="Blewett E.L."/>
            <person name="White G."/>
            <person name="Saliki J.T."/>
            <person name="Eberle R."/>
        </authorList>
    </citation>
    <scope>NUCLEOTIDE SEQUENCE [LARGE SCALE GENOMIC DNA]</scope>
    <source>
        <strain evidence="1">OCOM4-52</strain>
    </source>
</reference>
<keyword evidence="2" id="KW-1185">Reference proteome</keyword>
<accession>A0A0F7G9N8</accession>
<evidence type="ECO:0000313" key="2">
    <source>
        <dbReference type="Proteomes" id="UP000171701"/>
    </source>
</evidence>
<protein>
    <submittedName>
        <fullName evidence="1">UL34</fullName>
    </submittedName>
</protein>
<dbReference type="Proteomes" id="UP000171701">
    <property type="component" value="Segment"/>
</dbReference>
<name>A0A0F7G9N8_9BETA</name>
<dbReference type="OrthoDB" id="9476at10239"/>
<dbReference type="InterPro" id="IPR058046">
    <property type="entry name" value="UL34"/>
</dbReference>
<dbReference type="Pfam" id="PF25722">
    <property type="entry name" value="CMV_UL34"/>
    <property type="match status" value="1"/>
</dbReference>
<sequence>MDMNIIITTRDFSNDESTEETADLHNSNVASNLSKAYRGTIRAEGKKKLLIRNLPATFGCTRRNSNLFIFCNDRDYRKLHQGIVQLKRTRTQVDPSEIVNVTKNIKCRLQPHTQDPPLTGGQLQTTISHICTLFNQLVFTAQLRHYCEHHELVVLYTRDELTRRCGERSALGTNIHRLISLLDHNQHHALCSVLVGLLHQTPHMWARSIRLIGRLRNFLQQRFLHVLVESGLQVDSIFESCYHSEAYRLLFQIDKTNQTAGSLPCSSTVLPVSENETEDTPVPPCI</sequence>
<organism evidence="1 2">
    <name type="scientific">Papiine betaherpesvirus 4</name>
    <dbReference type="NCBI Taxonomy" id="2560624"/>
    <lineage>
        <taxon>Viruses</taxon>
        <taxon>Duplodnaviria</taxon>
        <taxon>Heunggongvirae</taxon>
        <taxon>Peploviricota</taxon>
        <taxon>Herviviricetes</taxon>
        <taxon>Herpesvirales</taxon>
        <taxon>Orthoherpesviridae</taxon>
        <taxon>Betaherpesvirinae</taxon>
        <taxon>Cytomegalovirus</taxon>
        <taxon>Cytomegalovirus papiinebeta4</taxon>
    </lineage>
</organism>
<evidence type="ECO:0000313" key="1">
    <source>
        <dbReference type="EMBL" id="AKG51623.1"/>
    </source>
</evidence>
<dbReference type="KEGG" id="vg:24284880"/>
<reference evidence="1 2" key="2">
    <citation type="journal article" date="2015" name="Genome Announc.">
        <title>Complete Genome Sequences of Mandrillus leucophaeus and Papio ursinus Cytomegaloviruses.</title>
        <authorList>
            <person name="Blewett E.L."/>
            <person name="Sherrod C.J."/>
            <person name="Texier J.R."/>
            <person name="Conrad T.M."/>
            <person name="Dittmer D.P."/>
        </authorList>
    </citation>
    <scope>NUCLEOTIDE SEQUENCE [LARGE SCALE GENOMIC DNA]</scope>
    <source>
        <strain evidence="1">OCOM4-52</strain>
    </source>
</reference>
<proteinExistence type="predicted"/>
<dbReference type="EMBL" id="KR351281">
    <property type="protein sequence ID" value="AKG51623.1"/>
    <property type="molecule type" value="Genomic_DNA"/>
</dbReference>